<reference evidence="2" key="2">
    <citation type="journal article" date="2014" name="ISME J.">
        <title>Microbial stratification in low pH oxic and suboxic macroscopic growths along an acid mine drainage.</title>
        <authorList>
            <person name="Mendez-Garcia C."/>
            <person name="Mesa V."/>
            <person name="Sprenger R.R."/>
            <person name="Richter M."/>
            <person name="Diez M.S."/>
            <person name="Solano J."/>
            <person name="Bargiela R."/>
            <person name="Golyshina O.V."/>
            <person name="Manteca A."/>
            <person name="Ramos J.L."/>
            <person name="Gallego J.R."/>
            <person name="Llorente I."/>
            <person name="Martins Dos Santos V.A."/>
            <person name="Jensen O.N."/>
            <person name="Pelaez A.I."/>
            <person name="Sanchez J."/>
            <person name="Ferrer M."/>
        </authorList>
    </citation>
    <scope>NUCLEOTIDE SEQUENCE</scope>
</reference>
<feature type="domain" description="Schlafen AlbA-2" evidence="1">
    <location>
        <begin position="1"/>
        <end position="85"/>
    </location>
</feature>
<name>T1BI05_9ZZZZ</name>
<sequence length="90" mass="10118">MANTPGGGAIVLGVADDGTRIGTELDPEWLRHRIWQLTERRLTVAVRAVDLNGTRILVLTTHEAIEPIRFEGKLKWRVNDNCVEVDPTSW</sequence>
<dbReference type="Gene3D" id="3.30.950.30">
    <property type="entry name" value="Schlafen, AAA domain"/>
    <property type="match status" value="1"/>
</dbReference>
<reference evidence="2" key="1">
    <citation type="submission" date="2013-08" db="EMBL/GenBank/DDBJ databases">
        <authorList>
            <person name="Mendez C."/>
            <person name="Richter M."/>
            <person name="Ferrer M."/>
            <person name="Sanchez J."/>
        </authorList>
    </citation>
    <scope>NUCLEOTIDE SEQUENCE</scope>
</reference>
<comment type="caution">
    <text evidence="2">The sequence shown here is derived from an EMBL/GenBank/DDBJ whole genome shotgun (WGS) entry which is preliminary data.</text>
</comment>
<proteinExistence type="predicted"/>
<dbReference type="InterPro" id="IPR038461">
    <property type="entry name" value="Schlafen_AlbA_2_dom_sf"/>
</dbReference>
<organism evidence="2">
    <name type="scientific">mine drainage metagenome</name>
    <dbReference type="NCBI Taxonomy" id="410659"/>
    <lineage>
        <taxon>unclassified sequences</taxon>
        <taxon>metagenomes</taxon>
        <taxon>ecological metagenomes</taxon>
    </lineage>
</organism>
<evidence type="ECO:0000313" key="2">
    <source>
        <dbReference type="EMBL" id="EQD52754.1"/>
    </source>
</evidence>
<accession>T1BI05</accession>
<feature type="non-terminal residue" evidence="2">
    <location>
        <position position="90"/>
    </location>
</feature>
<dbReference type="AlphaFoldDB" id="T1BI05"/>
<evidence type="ECO:0000259" key="1">
    <source>
        <dbReference type="Pfam" id="PF04326"/>
    </source>
</evidence>
<gene>
    <name evidence="2" type="ORF">B1B_10578</name>
</gene>
<dbReference type="EMBL" id="AUZY01006906">
    <property type="protein sequence ID" value="EQD52754.1"/>
    <property type="molecule type" value="Genomic_DNA"/>
</dbReference>
<protein>
    <submittedName>
        <fullName evidence="2">Transcriptional regulator with HTH domain protein</fullName>
    </submittedName>
</protein>
<dbReference type="InterPro" id="IPR007421">
    <property type="entry name" value="Schlafen_AlbA_2_dom"/>
</dbReference>
<dbReference type="Pfam" id="PF04326">
    <property type="entry name" value="SLFN_AlbA_2"/>
    <property type="match status" value="1"/>
</dbReference>